<accession>A0ABW2HL16</accession>
<keyword evidence="3" id="KW-1185">Reference proteome</keyword>
<feature type="transmembrane region" description="Helical" evidence="1">
    <location>
        <begin position="7"/>
        <end position="29"/>
    </location>
</feature>
<evidence type="ECO:0000256" key="1">
    <source>
        <dbReference type="SAM" id="Phobius"/>
    </source>
</evidence>
<dbReference type="Proteomes" id="UP001596548">
    <property type="component" value="Unassembled WGS sequence"/>
</dbReference>
<keyword evidence="1" id="KW-0812">Transmembrane</keyword>
<dbReference type="EMBL" id="JBHTBJ010000004">
    <property type="protein sequence ID" value="MFC7273924.1"/>
    <property type="molecule type" value="Genomic_DNA"/>
</dbReference>
<keyword evidence="1" id="KW-1133">Transmembrane helix</keyword>
<proteinExistence type="predicted"/>
<keyword evidence="1" id="KW-0472">Membrane</keyword>
<evidence type="ECO:0000313" key="2">
    <source>
        <dbReference type="EMBL" id="MFC7273924.1"/>
    </source>
</evidence>
<name>A0ABW2HL16_9ACTN</name>
<evidence type="ECO:0000313" key="3">
    <source>
        <dbReference type="Proteomes" id="UP001596548"/>
    </source>
</evidence>
<protein>
    <submittedName>
        <fullName evidence="2">Uncharacterized protein</fullName>
    </submittedName>
</protein>
<reference evidence="3" key="1">
    <citation type="journal article" date="2019" name="Int. J. Syst. Evol. Microbiol.">
        <title>The Global Catalogue of Microorganisms (GCM) 10K type strain sequencing project: providing services to taxonomists for standard genome sequencing and annotation.</title>
        <authorList>
            <consortium name="The Broad Institute Genomics Platform"/>
            <consortium name="The Broad Institute Genome Sequencing Center for Infectious Disease"/>
            <person name="Wu L."/>
            <person name="Ma J."/>
        </authorList>
    </citation>
    <scope>NUCLEOTIDE SEQUENCE [LARGE SCALE GENOMIC DNA]</scope>
    <source>
        <strain evidence="3">XZYJT-10</strain>
    </source>
</reference>
<comment type="caution">
    <text evidence="2">The sequence shown here is derived from an EMBL/GenBank/DDBJ whole genome shotgun (WGS) entry which is preliminary data.</text>
</comment>
<dbReference type="RefSeq" id="WP_378965561.1">
    <property type="nucleotide sequence ID" value="NZ_JBHTBJ010000004.1"/>
</dbReference>
<organism evidence="2 3">
    <name type="scientific">Paractinoplanes rhizophilus</name>
    <dbReference type="NCBI Taxonomy" id="1416877"/>
    <lineage>
        <taxon>Bacteria</taxon>
        <taxon>Bacillati</taxon>
        <taxon>Actinomycetota</taxon>
        <taxon>Actinomycetes</taxon>
        <taxon>Micromonosporales</taxon>
        <taxon>Micromonosporaceae</taxon>
        <taxon>Paractinoplanes</taxon>
    </lineage>
</organism>
<gene>
    <name evidence="2" type="ORF">ACFQS1_08035</name>
</gene>
<sequence>MTGRRRWWVLGIVAGWIAVLTVLATWSVWHSPPTVPEQRDITDAVGELQRAAGVVYSAAGQGRQAAVVIGELDVVGDCRITPVRHGYVAARDLTLYVRPGEAEAALKGIADALPAAYRAGVAVSRGGTRLSFHADAGNFIGIDAASDAETKVLTLRLTSGCRPGPLDGTDRSDPAAGAVPAEMTALLRKLGGSGTPAARAVDCPGGGVAGSYTVEVPAPRDWPARLREAAAGAEVVRSDEGVWAYRKGLESVVVVSDGKTLRVGVSGGCQ</sequence>